<dbReference type="EMBL" id="UYRU01041790">
    <property type="protein sequence ID" value="VDK69856.1"/>
    <property type="molecule type" value="Genomic_DNA"/>
</dbReference>
<dbReference type="PROSITE" id="PS50157">
    <property type="entry name" value="ZINC_FINGER_C2H2_2"/>
    <property type="match status" value="1"/>
</dbReference>
<evidence type="ECO:0000313" key="4">
    <source>
        <dbReference type="Proteomes" id="UP000281553"/>
    </source>
</evidence>
<evidence type="ECO:0000313" key="3">
    <source>
        <dbReference type="EMBL" id="VDK69856.1"/>
    </source>
</evidence>
<protein>
    <recommendedName>
        <fullName evidence="2">C2H2-type domain-containing protein</fullName>
    </recommendedName>
</protein>
<keyword evidence="1" id="KW-0863">Zinc-finger</keyword>
<dbReference type="OrthoDB" id="6281391at2759"/>
<sequence>MTFQSWHSSPSTCVIGPLAAAGATQLSICPPGTPRTAVLGGAPGNVSSSSASETFFFCPHSSYCCFKARCRQGLRVHLRRVHPVVSDSDVYACHLCQFRTQRSSELSRHLIRSHKLQRPSGHARFTYTPCPDGLFRLQLTRLDSVEVARALLGPQAVDELIEHASQTI</sequence>
<keyword evidence="1" id="KW-0862">Zinc</keyword>
<dbReference type="Gene3D" id="3.30.160.60">
    <property type="entry name" value="Classic Zinc Finger"/>
    <property type="match status" value="1"/>
</dbReference>
<dbReference type="Proteomes" id="UP000281553">
    <property type="component" value="Unassembled WGS sequence"/>
</dbReference>
<dbReference type="GO" id="GO:0008270">
    <property type="term" value="F:zinc ion binding"/>
    <property type="evidence" value="ECO:0007669"/>
    <property type="project" value="UniProtKB-KW"/>
</dbReference>
<dbReference type="SMART" id="SM00355">
    <property type="entry name" value="ZnF_C2H2"/>
    <property type="match status" value="2"/>
</dbReference>
<keyword evidence="4" id="KW-1185">Reference proteome</keyword>
<keyword evidence="1" id="KW-0479">Metal-binding</keyword>
<name>A0A3P6S6C3_DIBLA</name>
<evidence type="ECO:0000259" key="2">
    <source>
        <dbReference type="PROSITE" id="PS50157"/>
    </source>
</evidence>
<gene>
    <name evidence="3" type="ORF">DILT_LOCUS2194</name>
</gene>
<organism evidence="3 4">
    <name type="scientific">Dibothriocephalus latus</name>
    <name type="common">Fish tapeworm</name>
    <name type="synonym">Diphyllobothrium latum</name>
    <dbReference type="NCBI Taxonomy" id="60516"/>
    <lineage>
        <taxon>Eukaryota</taxon>
        <taxon>Metazoa</taxon>
        <taxon>Spiralia</taxon>
        <taxon>Lophotrochozoa</taxon>
        <taxon>Platyhelminthes</taxon>
        <taxon>Cestoda</taxon>
        <taxon>Eucestoda</taxon>
        <taxon>Diphyllobothriidea</taxon>
        <taxon>Diphyllobothriidae</taxon>
        <taxon>Dibothriocephalus</taxon>
    </lineage>
</organism>
<evidence type="ECO:0000256" key="1">
    <source>
        <dbReference type="PROSITE-ProRule" id="PRU00042"/>
    </source>
</evidence>
<feature type="domain" description="C2H2-type" evidence="2">
    <location>
        <begin position="91"/>
        <end position="119"/>
    </location>
</feature>
<proteinExistence type="predicted"/>
<dbReference type="InterPro" id="IPR013087">
    <property type="entry name" value="Znf_C2H2_type"/>
</dbReference>
<accession>A0A3P6S6C3</accession>
<reference evidence="3 4" key="1">
    <citation type="submission" date="2018-11" db="EMBL/GenBank/DDBJ databases">
        <authorList>
            <consortium name="Pathogen Informatics"/>
        </authorList>
    </citation>
    <scope>NUCLEOTIDE SEQUENCE [LARGE SCALE GENOMIC DNA]</scope>
</reference>
<dbReference type="AlphaFoldDB" id="A0A3P6S6C3"/>